<feature type="compositionally biased region" description="Polar residues" evidence="2">
    <location>
        <begin position="64"/>
        <end position="73"/>
    </location>
</feature>
<dbReference type="RefSeq" id="XP_018152127.1">
    <property type="nucleotide sequence ID" value="XM_018307710.1"/>
</dbReference>
<dbReference type="PANTHER" id="PTHR47657:SF7">
    <property type="entry name" value="STEROL REGULATORY ELEMENT-BINDING PROTEIN ECM22"/>
    <property type="match status" value="1"/>
</dbReference>
<evidence type="ECO:0000313" key="4">
    <source>
        <dbReference type="EMBL" id="OBR03609.1"/>
    </source>
</evidence>
<feature type="domain" description="Zn(2)-C6 fungal-type" evidence="3">
    <location>
        <begin position="87"/>
        <end position="117"/>
    </location>
</feature>
<dbReference type="SMART" id="SM00066">
    <property type="entry name" value="GAL4"/>
    <property type="match status" value="1"/>
</dbReference>
<dbReference type="InterPro" id="IPR021858">
    <property type="entry name" value="Fun_TF"/>
</dbReference>
<comment type="caution">
    <text evidence="4">The sequence shown here is derived from an EMBL/GenBank/DDBJ whole genome shotgun (WGS) entry which is preliminary data.</text>
</comment>
<dbReference type="Proteomes" id="UP000092177">
    <property type="component" value="Chromosome 9"/>
</dbReference>
<evidence type="ECO:0000256" key="1">
    <source>
        <dbReference type="ARBA" id="ARBA00023242"/>
    </source>
</evidence>
<evidence type="ECO:0000259" key="3">
    <source>
        <dbReference type="PROSITE" id="PS50048"/>
    </source>
</evidence>
<organism evidence="4 5">
    <name type="scientific">Colletotrichum higginsianum (strain IMI 349063)</name>
    <name type="common">Crucifer anthracnose fungus</name>
    <dbReference type="NCBI Taxonomy" id="759273"/>
    <lineage>
        <taxon>Eukaryota</taxon>
        <taxon>Fungi</taxon>
        <taxon>Dikarya</taxon>
        <taxon>Ascomycota</taxon>
        <taxon>Pezizomycotina</taxon>
        <taxon>Sordariomycetes</taxon>
        <taxon>Hypocreomycetidae</taxon>
        <taxon>Glomerellales</taxon>
        <taxon>Glomerellaceae</taxon>
        <taxon>Colletotrichum</taxon>
        <taxon>Colletotrichum destructivum species complex</taxon>
    </lineage>
</organism>
<dbReference type="PROSITE" id="PS00463">
    <property type="entry name" value="ZN2_CY6_FUNGAL_1"/>
    <property type="match status" value="1"/>
</dbReference>
<reference evidence="5" key="1">
    <citation type="journal article" date="2017" name="BMC Genomics">
        <title>Gapless genome assembly of Colletotrichum higginsianum reveals chromosome structure and association of transposable elements with secondary metabolite gene clusters.</title>
        <authorList>
            <person name="Dallery J.-F."/>
            <person name="Lapalu N."/>
            <person name="Zampounis A."/>
            <person name="Pigne S."/>
            <person name="Luyten I."/>
            <person name="Amselem J."/>
            <person name="Wittenberg A.H.J."/>
            <person name="Zhou S."/>
            <person name="de Queiroz M.V."/>
            <person name="Robin G.P."/>
            <person name="Auger A."/>
            <person name="Hainaut M."/>
            <person name="Henrissat B."/>
            <person name="Kim K.-T."/>
            <person name="Lee Y.-H."/>
            <person name="Lespinet O."/>
            <person name="Schwartz D.C."/>
            <person name="Thon M.R."/>
            <person name="O'Connell R.J."/>
        </authorList>
    </citation>
    <scope>NUCLEOTIDE SEQUENCE [LARGE SCALE GENOMIC DNA]</scope>
    <source>
        <strain evidence="5">IMI 349063</strain>
    </source>
</reference>
<dbReference type="CDD" id="cd00067">
    <property type="entry name" value="GAL4"/>
    <property type="match status" value="1"/>
</dbReference>
<dbReference type="InterPro" id="IPR052400">
    <property type="entry name" value="Zn2-C6_fungal_TF"/>
</dbReference>
<dbReference type="GO" id="GO:0000981">
    <property type="term" value="F:DNA-binding transcription factor activity, RNA polymerase II-specific"/>
    <property type="evidence" value="ECO:0007669"/>
    <property type="project" value="InterPro"/>
</dbReference>
<accession>A0A1B7XUZ9</accession>
<dbReference type="AlphaFoldDB" id="A0A1B7XUZ9"/>
<dbReference type="EMBL" id="LTAN01000009">
    <property type="protein sequence ID" value="OBR03609.1"/>
    <property type="molecule type" value="Genomic_DNA"/>
</dbReference>
<dbReference type="Pfam" id="PF11951">
    <property type="entry name" value="Fungal_trans_2"/>
    <property type="match status" value="1"/>
</dbReference>
<dbReference type="Gene3D" id="4.10.240.10">
    <property type="entry name" value="Zn(2)-C6 fungal-type DNA-binding domain"/>
    <property type="match status" value="1"/>
</dbReference>
<dbReference type="OrthoDB" id="5229455at2759"/>
<keyword evidence="1" id="KW-0539">Nucleus</keyword>
<name>A0A1B7XUZ9_COLHI</name>
<protein>
    <submittedName>
        <fullName evidence="4">C6 zinc finger protein</fullName>
    </submittedName>
</protein>
<feature type="region of interest" description="Disordered" evidence="2">
    <location>
        <begin position="42"/>
        <end position="84"/>
    </location>
</feature>
<evidence type="ECO:0000256" key="2">
    <source>
        <dbReference type="SAM" id="MobiDB-lite"/>
    </source>
</evidence>
<sequence length="488" mass="54473">MNSAQPLLPLLAAAPDHNDFDYGVFFQGDELLLGDENAYSSETLLDSPPNGVSASGHGNHGGENPSQNATTQKQRLERRGHTKSRRGCFNCKRRRIKCQETHPSCGHCVKSGLKCEYPNAPAIVHQVCLDDRSLGHASKSKSWPLASSSSATVQPARHAVLSTLHAAVLSTSPPREREHLDARGSMLVPKCKFHPLLLTVFCSGLISNKHEFLMHAILGMAACDLMSTDPSLLSFAMAHRVKAIKAIKKSLAELPRQKGTTSEHANALVATCFALTFQSVTFEDGMAEYMTFIRGILIIGTQMWIKGIKPIFVNLVGDDSHAVLEPKMEGLPLIQKEWADGAVEAIGGLRGLCRDVVEIEYFEIIMDMATKLHTSSWEAYQALSKHYGWWIQLPHEKFQRVIDMGNQTMILLASHWIALKQIMTFITNVEHECREKAPSQGNTVDLGIIRWLGYLNKQVDHEHLIYNQWPLWVESQLGRDLEFFGKRF</sequence>
<proteinExistence type="predicted"/>
<dbReference type="KEGG" id="chig:CH63R_12736"/>
<dbReference type="GO" id="GO:0008270">
    <property type="term" value="F:zinc ion binding"/>
    <property type="evidence" value="ECO:0007669"/>
    <property type="project" value="InterPro"/>
</dbReference>
<dbReference type="GeneID" id="28871817"/>
<evidence type="ECO:0000313" key="5">
    <source>
        <dbReference type="Proteomes" id="UP000092177"/>
    </source>
</evidence>
<dbReference type="VEuPathDB" id="FungiDB:CH63R_12736"/>
<dbReference type="PANTHER" id="PTHR47657">
    <property type="entry name" value="STEROL REGULATORY ELEMENT-BINDING PROTEIN ECM22"/>
    <property type="match status" value="1"/>
</dbReference>
<dbReference type="Pfam" id="PF00172">
    <property type="entry name" value="Zn_clus"/>
    <property type="match status" value="1"/>
</dbReference>
<dbReference type="SUPFAM" id="SSF57701">
    <property type="entry name" value="Zn2/Cys6 DNA-binding domain"/>
    <property type="match status" value="1"/>
</dbReference>
<gene>
    <name evidence="4" type="ORF">CH63R_12736</name>
</gene>
<dbReference type="PROSITE" id="PS50048">
    <property type="entry name" value="ZN2_CY6_FUNGAL_2"/>
    <property type="match status" value="1"/>
</dbReference>
<dbReference type="InterPro" id="IPR001138">
    <property type="entry name" value="Zn2Cys6_DnaBD"/>
</dbReference>
<dbReference type="InterPro" id="IPR036864">
    <property type="entry name" value="Zn2-C6_fun-type_DNA-bd_sf"/>
</dbReference>
<keyword evidence="5" id="KW-1185">Reference proteome</keyword>